<evidence type="ECO:0000313" key="6">
    <source>
        <dbReference type="EMBL" id="MBM7479690.1"/>
    </source>
</evidence>
<dbReference type="InterPro" id="IPR012925">
    <property type="entry name" value="TipAS_dom"/>
</dbReference>
<name>A0ABS2LGZ2_9CELL</name>
<reference evidence="6 7" key="1">
    <citation type="submission" date="2021-01" db="EMBL/GenBank/DDBJ databases">
        <title>Sequencing the genomes of 1000 actinobacteria strains.</title>
        <authorList>
            <person name="Klenk H.-P."/>
        </authorList>
    </citation>
    <scope>NUCLEOTIDE SEQUENCE [LARGE SCALE GENOMIC DNA]</scope>
    <source>
        <strain evidence="6 7">DSM 46000</strain>
    </source>
</reference>
<dbReference type="GO" id="GO:0003677">
    <property type="term" value="F:DNA binding"/>
    <property type="evidence" value="ECO:0007669"/>
    <property type="project" value="UniProtKB-KW"/>
</dbReference>
<organism evidence="6 7">
    <name type="scientific">Oerskovia jenensis</name>
    <dbReference type="NCBI Taxonomy" id="162169"/>
    <lineage>
        <taxon>Bacteria</taxon>
        <taxon>Bacillati</taxon>
        <taxon>Actinomycetota</taxon>
        <taxon>Actinomycetes</taxon>
        <taxon>Micrococcales</taxon>
        <taxon>Cellulomonadaceae</taxon>
        <taxon>Oerskovia</taxon>
    </lineage>
</organism>
<keyword evidence="2" id="KW-0805">Transcription regulation</keyword>
<feature type="domain" description="HTH merR-type" evidence="5">
    <location>
        <begin position="11"/>
        <end position="80"/>
    </location>
</feature>
<evidence type="ECO:0000256" key="4">
    <source>
        <dbReference type="ARBA" id="ARBA00023163"/>
    </source>
</evidence>
<sequence>MTARTPGTATDWSIQEIARLAGTTSRTLRHYDDVGLLAPSRVGHNGYRYYDGPALVRLQRILLLRDLGVGLPAIAEILERDGEASPAVQARALRTHLDALRAEELRLARQIASVEHTITTMEGGGRLMADEMFDGFDHTKHEAEVTERWGAEAYRTGDTWWRGLSAQDKAAYQERTRQLGADWTAAAAEGVTPDSDEAQALARRHVEWLSGIPGTPGHGGAPVKEYVVGLGEMYVADERFAANYGGVEGARLVRDALAAYAERNL</sequence>
<dbReference type="EMBL" id="JAFBBO010000001">
    <property type="protein sequence ID" value="MBM7479690.1"/>
    <property type="molecule type" value="Genomic_DNA"/>
</dbReference>
<evidence type="ECO:0000256" key="1">
    <source>
        <dbReference type="ARBA" id="ARBA00022491"/>
    </source>
</evidence>
<dbReference type="InterPro" id="IPR000551">
    <property type="entry name" value="MerR-type_HTH_dom"/>
</dbReference>
<dbReference type="SUPFAM" id="SSF89082">
    <property type="entry name" value="Antibiotic binding domain of TipA-like multidrug resistance regulators"/>
    <property type="match status" value="1"/>
</dbReference>
<dbReference type="PANTHER" id="PTHR30204:SF69">
    <property type="entry name" value="MERR-FAMILY TRANSCRIPTIONAL REGULATOR"/>
    <property type="match status" value="1"/>
</dbReference>
<dbReference type="Pfam" id="PF13411">
    <property type="entry name" value="MerR_1"/>
    <property type="match status" value="1"/>
</dbReference>
<comment type="caution">
    <text evidence="6">The sequence shown here is derived from an EMBL/GenBank/DDBJ whole genome shotgun (WGS) entry which is preliminary data.</text>
</comment>
<dbReference type="CDD" id="cd01106">
    <property type="entry name" value="HTH_TipAL-Mta"/>
    <property type="match status" value="1"/>
</dbReference>
<keyword evidence="1" id="KW-0678">Repressor</keyword>
<keyword evidence="7" id="KW-1185">Reference proteome</keyword>
<keyword evidence="3 6" id="KW-0238">DNA-binding</keyword>
<evidence type="ECO:0000259" key="5">
    <source>
        <dbReference type="PROSITE" id="PS50937"/>
    </source>
</evidence>
<accession>A0ABS2LGZ2</accession>
<evidence type="ECO:0000313" key="7">
    <source>
        <dbReference type="Proteomes" id="UP000698059"/>
    </source>
</evidence>
<evidence type="ECO:0000256" key="3">
    <source>
        <dbReference type="ARBA" id="ARBA00023125"/>
    </source>
</evidence>
<gene>
    <name evidence="6" type="ORF">JOD49_002610</name>
</gene>
<protein>
    <submittedName>
        <fullName evidence="6">DNA-binding transcriptional MerR regulator</fullName>
    </submittedName>
</protein>
<dbReference type="Gene3D" id="1.10.1660.10">
    <property type="match status" value="1"/>
</dbReference>
<dbReference type="PROSITE" id="PS50937">
    <property type="entry name" value="HTH_MERR_2"/>
    <property type="match status" value="1"/>
</dbReference>
<proteinExistence type="predicted"/>
<dbReference type="InterPro" id="IPR036244">
    <property type="entry name" value="TipA-like_antibiotic-bd"/>
</dbReference>
<dbReference type="RefSeq" id="WP_205307580.1">
    <property type="nucleotide sequence ID" value="NZ_BAAAVF010000011.1"/>
</dbReference>
<dbReference type="SUPFAM" id="SSF46955">
    <property type="entry name" value="Putative DNA-binding domain"/>
    <property type="match status" value="1"/>
</dbReference>
<dbReference type="PANTHER" id="PTHR30204">
    <property type="entry name" value="REDOX-CYCLING DRUG-SENSING TRANSCRIPTIONAL ACTIVATOR SOXR"/>
    <property type="match status" value="1"/>
</dbReference>
<dbReference type="Proteomes" id="UP000698059">
    <property type="component" value="Unassembled WGS sequence"/>
</dbReference>
<dbReference type="InterPro" id="IPR047057">
    <property type="entry name" value="MerR_fam"/>
</dbReference>
<evidence type="ECO:0000256" key="2">
    <source>
        <dbReference type="ARBA" id="ARBA00023015"/>
    </source>
</evidence>
<dbReference type="Pfam" id="PF07739">
    <property type="entry name" value="TipAS"/>
    <property type="match status" value="1"/>
</dbReference>
<dbReference type="InterPro" id="IPR009061">
    <property type="entry name" value="DNA-bd_dom_put_sf"/>
</dbReference>
<keyword evidence="4" id="KW-0804">Transcription</keyword>
<dbReference type="SMART" id="SM00422">
    <property type="entry name" value="HTH_MERR"/>
    <property type="match status" value="1"/>
</dbReference>
<dbReference type="Gene3D" id="1.10.490.50">
    <property type="entry name" value="Antibiotic binding domain of TipA-like multidrug resistance regulators"/>
    <property type="match status" value="1"/>
</dbReference>